<organism evidence="3 4">
    <name type="scientific">Leishmania panamensis</name>
    <dbReference type="NCBI Taxonomy" id="5679"/>
    <lineage>
        <taxon>Eukaryota</taxon>
        <taxon>Discoba</taxon>
        <taxon>Euglenozoa</taxon>
        <taxon>Kinetoplastea</taxon>
        <taxon>Metakinetoplastina</taxon>
        <taxon>Trypanosomatida</taxon>
        <taxon>Trypanosomatidae</taxon>
        <taxon>Leishmaniinae</taxon>
        <taxon>Leishmania</taxon>
        <taxon>Leishmania guyanensis species complex</taxon>
    </lineage>
</organism>
<dbReference type="KEGG" id="lpan:LPMP_301920"/>
<accession>A0A088SF35</accession>
<dbReference type="VEuPathDB" id="TriTrypDB:LPAL13_300023500"/>
<protein>
    <recommendedName>
        <fullName evidence="2">BILBO1 N-terminal domain-containing protein</fullName>
    </recommendedName>
</protein>
<sequence length="410" mass="45830">MEFPVFVASDVHGEKVNLALRYNPWTDTLDHLLTAASHCFAGVAHLMCQGPLPPFSAAYIYQDVQFQWDALQDRTQLSPCCQVYVFREAFDETVAGIPDPLDSSRLLLMLTGKHASMPSLTDTSVVSQPSPLNLSASNLSIRLASNRWALPQYGQQPGTSRLRFDVSSPLCKNRVPLVRMQSPTGSDKATRTDDNADDFHKLWCTDETVVFRPVQSHRFRLQIFSPTMETEMRHGDTRGSAEKPLICSGDFRASGPQTAHVKPKRRHSSDSYKGLSAESSYTGEVAIPRSWCDPSRHFFRSTASHVCESDSSFPQSFSVSSYSRGTAQPFPSGSVRSKGLPRIDECHPEVLVKREPRSGGGGSILRDERERIAAQMQMGIDELRLRLQEESRDLKRTLSGSRHRVVFPRN</sequence>
<proteinExistence type="predicted"/>
<name>A0A088SF35_LEIPA</name>
<gene>
    <name evidence="3" type="ORF">LPMP_301920</name>
</gene>
<feature type="domain" description="BILBO1 N-terminal" evidence="2">
    <location>
        <begin position="14"/>
        <end position="102"/>
    </location>
</feature>
<dbReference type="GeneID" id="22577245"/>
<reference evidence="3 4" key="1">
    <citation type="journal article" date="2015" name="Sci. Rep.">
        <title>The genome of Leishmania panamensis: insights into genomics of the L. (Viannia) subgenus.</title>
        <authorList>
            <person name="Llanes A."/>
            <person name="Restrepo C.M."/>
            <person name="Vecchio G.D."/>
            <person name="Anguizola F.J."/>
            <person name="Lleonart R."/>
        </authorList>
    </citation>
    <scope>NUCLEOTIDE SEQUENCE [LARGE SCALE GENOMIC DNA]</scope>
    <source>
        <strain evidence="3 4">MHOM/PA/94/PSC-1</strain>
    </source>
</reference>
<dbReference type="Proteomes" id="UP000063063">
    <property type="component" value="Chromosome 30"/>
</dbReference>
<dbReference type="EMBL" id="CP009399">
    <property type="protein sequence ID" value="AIO00417.1"/>
    <property type="molecule type" value="Genomic_DNA"/>
</dbReference>
<feature type="compositionally biased region" description="Basic and acidic residues" evidence="1">
    <location>
        <begin position="230"/>
        <end position="241"/>
    </location>
</feature>
<feature type="region of interest" description="Disordered" evidence="1">
    <location>
        <begin position="230"/>
        <end position="275"/>
    </location>
</feature>
<keyword evidence="4" id="KW-1185">Reference proteome</keyword>
<evidence type="ECO:0000313" key="4">
    <source>
        <dbReference type="Proteomes" id="UP000063063"/>
    </source>
</evidence>
<dbReference type="Pfam" id="PF18281">
    <property type="entry name" value="BILBO1_N"/>
    <property type="match status" value="1"/>
</dbReference>
<dbReference type="VEuPathDB" id="TriTrypDB:LPMP_301920"/>
<dbReference type="OrthoDB" id="240624at2759"/>
<dbReference type="eggNOG" id="ENOG502SE9W">
    <property type="taxonomic scope" value="Eukaryota"/>
</dbReference>
<dbReference type="AlphaFoldDB" id="A0A088SF35"/>
<evidence type="ECO:0000256" key="1">
    <source>
        <dbReference type="SAM" id="MobiDB-lite"/>
    </source>
</evidence>
<evidence type="ECO:0000313" key="3">
    <source>
        <dbReference type="EMBL" id="AIO00417.1"/>
    </source>
</evidence>
<dbReference type="Gene3D" id="3.10.20.650">
    <property type="match status" value="1"/>
</dbReference>
<dbReference type="RefSeq" id="XP_010701217.1">
    <property type="nucleotide sequence ID" value="XM_010702915.1"/>
</dbReference>
<dbReference type="InterPro" id="IPR040747">
    <property type="entry name" value="BILBO1_N"/>
</dbReference>
<evidence type="ECO:0000259" key="2">
    <source>
        <dbReference type="Pfam" id="PF18281"/>
    </source>
</evidence>